<comment type="caution">
    <text evidence="3">The sequence shown here is derived from an EMBL/GenBank/DDBJ whole genome shotgun (WGS) entry which is preliminary data.</text>
</comment>
<feature type="region of interest" description="Disordered" evidence="1">
    <location>
        <begin position="331"/>
        <end position="351"/>
    </location>
</feature>
<dbReference type="OrthoDB" id="4960759at2759"/>
<dbReference type="AlphaFoldDB" id="A0A0B4GG59"/>
<evidence type="ECO:0000313" key="4">
    <source>
        <dbReference type="Proteomes" id="UP000031192"/>
    </source>
</evidence>
<keyword evidence="3" id="KW-0547">Nucleotide-binding</keyword>
<keyword evidence="3" id="KW-0347">Helicase</keyword>
<evidence type="ECO:0000256" key="1">
    <source>
        <dbReference type="SAM" id="MobiDB-lite"/>
    </source>
</evidence>
<name>A0A0B4GG59_METGA</name>
<feature type="domain" description="DUF6570" evidence="2">
    <location>
        <begin position="176"/>
        <end position="309"/>
    </location>
</feature>
<evidence type="ECO:0000313" key="3">
    <source>
        <dbReference type="EMBL" id="KID81448.1"/>
    </source>
</evidence>
<gene>
    <name evidence="3" type="ORF">MGU_11201</name>
</gene>
<keyword evidence="4" id="KW-1185">Reference proteome</keyword>
<dbReference type="Proteomes" id="UP000031192">
    <property type="component" value="Unassembled WGS sequence"/>
</dbReference>
<proteinExistence type="predicted"/>
<accession>A0A0B4GG59</accession>
<dbReference type="HOGENOM" id="CLU_001613_8_4_1"/>
<keyword evidence="3" id="KW-0378">Hydrolase</keyword>
<reference evidence="3 4" key="1">
    <citation type="journal article" date="2014" name="Proc. Natl. Acad. Sci. U.S.A.">
        <title>Trajectory and genomic determinants of fungal-pathogen speciation and host adaptation.</title>
        <authorList>
            <person name="Hu X."/>
            <person name="Xiao G."/>
            <person name="Zheng P."/>
            <person name="Shang Y."/>
            <person name="Su Y."/>
            <person name="Zhang X."/>
            <person name="Liu X."/>
            <person name="Zhan S."/>
            <person name="St Leger R.J."/>
            <person name="Wang C."/>
        </authorList>
    </citation>
    <scope>NUCLEOTIDE SEQUENCE [LARGE SCALE GENOMIC DNA]</scope>
    <source>
        <strain evidence="3 4">ARSEF 977</strain>
    </source>
</reference>
<evidence type="ECO:0000259" key="2">
    <source>
        <dbReference type="Pfam" id="PF20209"/>
    </source>
</evidence>
<dbReference type="InterPro" id="IPR046700">
    <property type="entry name" value="DUF6570"/>
</dbReference>
<organism evidence="3 4">
    <name type="scientific">Metarhizium guizhouense (strain ARSEF 977)</name>
    <dbReference type="NCBI Taxonomy" id="1276136"/>
    <lineage>
        <taxon>Eukaryota</taxon>
        <taxon>Fungi</taxon>
        <taxon>Dikarya</taxon>
        <taxon>Ascomycota</taxon>
        <taxon>Pezizomycotina</taxon>
        <taxon>Sordariomycetes</taxon>
        <taxon>Hypocreomycetidae</taxon>
        <taxon>Hypocreales</taxon>
        <taxon>Clavicipitaceae</taxon>
        <taxon>Metarhizium</taxon>
    </lineage>
</organism>
<feature type="region of interest" description="Disordered" evidence="1">
    <location>
        <begin position="45"/>
        <end position="122"/>
    </location>
</feature>
<keyword evidence="3" id="KW-0067">ATP-binding</keyword>
<dbReference type="Pfam" id="PF20209">
    <property type="entry name" value="DUF6570"/>
    <property type="match status" value="1"/>
</dbReference>
<protein>
    <submittedName>
        <fullName evidence="3">ATP-dependent DNA helicase PIF1</fullName>
    </submittedName>
</protein>
<dbReference type="GO" id="GO:0004386">
    <property type="term" value="F:helicase activity"/>
    <property type="evidence" value="ECO:0007669"/>
    <property type="project" value="UniProtKB-KW"/>
</dbReference>
<dbReference type="EMBL" id="AZNH01000146">
    <property type="protein sequence ID" value="KID81448.1"/>
    <property type="molecule type" value="Genomic_DNA"/>
</dbReference>
<feature type="compositionally biased region" description="Low complexity" evidence="1">
    <location>
        <begin position="68"/>
        <end position="83"/>
    </location>
</feature>
<sequence>MDSKYCSSCLQKHVLSSFLKDTSSDLGSKIFSTCIPCRTKNSKKRKALQPACPDVPPKRRGRPKLSVLPTSRPTRPLLIPRPLESALPPLRESPTRPSPSAAQPRNPQVVPPGQHTAHSHAAGGFLPTEQWGYIQSFNAAMDQIKMETCARCKERWFAMDLKDGVCHACFLRDKGNKTPFLMSAENEMDPGELPTHLPELTQVEEMIIARCHIQMVVYRYRGHQYHYSGHCVSFMQNIAKTVNTLPNLPSELDIVVLRPSNQVMENDQRYQRQFRSSFRVRKGRIVAWLQYLKVNHPDYQRVTISLNRLDTLPVDDDVSLSFVSIINNPSNAEGQAQPVSTDNAPTTSQSMVPNLNITATEVDLILREISGLGQIPPHVPAPEVRSTPIDEAAGSERIFAMAFPTLYPTGRADFNTPRIRQVSSLPRYLRHG</sequence>